<accession>A0A2H3JFX6</accession>
<evidence type="ECO:0000256" key="1">
    <source>
        <dbReference type="SAM" id="MobiDB-lite"/>
    </source>
</evidence>
<evidence type="ECO:0000313" key="3">
    <source>
        <dbReference type="Proteomes" id="UP000218811"/>
    </source>
</evidence>
<dbReference type="Proteomes" id="UP000218811">
    <property type="component" value="Unassembled WGS sequence"/>
</dbReference>
<keyword evidence="3" id="KW-1185">Reference proteome</keyword>
<sequence length="270" mass="29467">MRPARPGARRPCATMRTCRCGAPPYASLVHHARQPQRAHHDDARDVVCPLQFEAQMGGCRVGPLCCACCTRRVWQRRGSVNEASVSFRHSAQGAPDVAHPVTGVERARDCDCGTPWLPRVLDRRRERASATEAARTVVAVECARDDDGGTSPPSRVLVRRSTRRQDTVLSAPVSSRIPSQRDVPGGVRTVTVATEAARSAIEVECARNVRLGRPSPTRASVRVSESVRKDTHLSRRPVRLVIPTIARISALAAGVHRVKRGDCFADARVN</sequence>
<feature type="region of interest" description="Disordered" evidence="1">
    <location>
        <begin position="160"/>
        <end position="184"/>
    </location>
</feature>
<organism evidence="2 3">
    <name type="scientific">Wolfiporia cocos (strain MD-104)</name>
    <name type="common">Brown rot fungus</name>
    <dbReference type="NCBI Taxonomy" id="742152"/>
    <lineage>
        <taxon>Eukaryota</taxon>
        <taxon>Fungi</taxon>
        <taxon>Dikarya</taxon>
        <taxon>Basidiomycota</taxon>
        <taxon>Agaricomycotina</taxon>
        <taxon>Agaricomycetes</taxon>
        <taxon>Polyporales</taxon>
        <taxon>Phaeolaceae</taxon>
        <taxon>Wolfiporia</taxon>
    </lineage>
</organism>
<dbReference type="AlphaFoldDB" id="A0A2H3JFX6"/>
<proteinExistence type="predicted"/>
<protein>
    <submittedName>
        <fullName evidence="2">Uncharacterized protein</fullName>
    </submittedName>
</protein>
<name>A0A2H3JFX6_WOLCO</name>
<dbReference type="EMBL" id="KB467854">
    <property type="protein sequence ID" value="PCH35604.1"/>
    <property type="molecule type" value="Genomic_DNA"/>
</dbReference>
<evidence type="ECO:0000313" key="2">
    <source>
        <dbReference type="EMBL" id="PCH35604.1"/>
    </source>
</evidence>
<reference evidence="2 3" key="1">
    <citation type="journal article" date="2012" name="Science">
        <title>The Paleozoic origin of enzymatic lignin decomposition reconstructed from 31 fungal genomes.</title>
        <authorList>
            <person name="Floudas D."/>
            <person name="Binder M."/>
            <person name="Riley R."/>
            <person name="Barry K."/>
            <person name="Blanchette R.A."/>
            <person name="Henrissat B."/>
            <person name="Martinez A.T."/>
            <person name="Otillar R."/>
            <person name="Spatafora J.W."/>
            <person name="Yadav J.S."/>
            <person name="Aerts A."/>
            <person name="Benoit I."/>
            <person name="Boyd A."/>
            <person name="Carlson A."/>
            <person name="Copeland A."/>
            <person name="Coutinho P.M."/>
            <person name="de Vries R.P."/>
            <person name="Ferreira P."/>
            <person name="Findley K."/>
            <person name="Foster B."/>
            <person name="Gaskell J."/>
            <person name="Glotzer D."/>
            <person name="Gorecki P."/>
            <person name="Heitman J."/>
            <person name="Hesse C."/>
            <person name="Hori C."/>
            <person name="Igarashi K."/>
            <person name="Jurgens J.A."/>
            <person name="Kallen N."/>
            <person name="Kersten P."/>
            <person name="Kohler A."/>
            <person name="Kuees U."/>
            <person name="Kumar T.K.A."/>
            <person name="Kuo A."/>
            <person name="LaButti K."/>
            <person name="Larrondo L.F."/>
            <person name="Lindquist E."/>
            <person name="Ling A."/>
            <person name="Lombard V."/>
            <person name="Lucas S."/>
            <person name="Lundell T."/>
            <person name="Martin R."/>
            <person name="McLaughlin D.J."/>
            <person name="Morgenstern I."/>
            <person name="Morin E."/>
            <person name="Murat C."/>
            <person name="Nagy L.G."/>
            <person name="Nolan M."/>
            <person name="Ohm R.A."/>
            <person name="Patyshakuliyeva A."/>
            <person name="Rokas A."/>
            <person name="Ruiz-Duenas F.J."/>
            <person name="Sabat G."/>
            <person name="Salamov A."/>
            <person name="Samejima M."/>
            <person name="Schmutz J."/>
            <person name="Slot J.C."/>
            <person name="St John F."/>
            <person name="Stenlid J."/>
            <person name="Sun H."/>
            <person name="Sun S."/>
            <person name="Syed K."/>
            <person name="Tsang A."/>
            <person name="Wiebenga A."/>
            <person name="Young D."/>
            <person name="Pisabarro A."/>
            <person name="Eastwood D.C."/>
            <person name="Martin F."/>
            <person name="Cullen D."/>
            <person name="Grigoriev I.V."/>
            <person name="Hibbett D.S."/>
        </authorList>
    </citation>
    <scope>NUCLEOTIDE SEQUENCE [LARGE SCALE GENOMIC DNA]</scope>
    <source>
        <strain evidence="2 3">MD-104</strain>
    </source>
</reference>
<gene>
    <name evidence="2" type="ORF">WOLCODRAFT_166358</name>
</gene>